<dbReference type="EMBL" id="PQFF01000620">
    <property type="protein sequence ID" value="RHZ43819.1"/>
    <property type="molecule type" value="Genomic_DNA"/>
</dbReference>
<dbReference type="InterPro" id="IPR001245">
    <property type="entry name" value="Ser-Thr/Tyr_kinase_cat_dom"/>
</dbReference>
<evidence type="ECO:0000259" key="1">
    <source>
        <dbReference type="PROSITE" id="PS50011"/>
    </source>
</evidence>
<dbReference type="Pfam" id="PF07714">
    <property type="entry name" value="PK_Tyr_Ser-Thr"/>
    <property type="match status" value="1"/>
</dbReference>
<name>A0A397G169_9GLOM</name>
<dbReference type="Gene3D" id="1.10.510.10">
    <property type="entry name" value="Transferase(Phosphotransferase) domain 1"/>
    <property type="match status" value="1"/>
</dbReference>
<dbReference type="SUPFAM" id="SSF56112">
    <property type="entry name" value="Protein kinase-like (PK-like)"/>
    <property type="match status" value="1"/>
</dbReference>
<dbReference type="OrthoDB" id="5979581at2759"/>
<dbReference type="AlphaFoldDB" id="A0A397G169"/>
<proteinExistence type="predicted"/>
<dbReference type="InterPro" id="IPR051681">
    <property type="entry name" value="Ser/Thr_Kinases-Pseudokinases"/>
</dbReference>
<reference evidence="2 3" key="1">
    <citation type="submission" date="2018-08" db="EMBL/GenBank/DDBJ databases">
        <title>Genome and evolution of the arbuscular mycorrhizal fungus Diversispora epigaea (formerly Glomus versiforme) and its bacterial endosymbionts.</title>
        <authorList>
            <person name="Sun X."/>
            <person name="Fei Z."/>
            <person name="Harrison M."/>
        </authorList>
    </citation>
    <scope>NUCLEOTIDE SEQUENCE [LARGE SCALE GENOMIC DNA]</scope>
    <source>
        <strain evidence="2 3">IT104</strain>
    </source>
</reference>
<dbReference type="GO" id="GO:0005524">
    <property type="term" value="F:ATP binding"/>
    <property type="evidence" value="ECO:0007669"/>
    <property type="project" value="InterPro"/>
</dbReference>
<evidence type="ECO:0000313" key="2">
    <source>
        <dbReference type="EMBL" id="RHZ43819.1"/>
    </source>
</evidence>
<comment type="caution">
    <text evidence="2">The sequence shown here is derived from an EMBL/GenBank/DDBJ whole genome shotgun (WGS) entry which is preliminary data.</text>
</comment>
<organism evidence="2 3">
    <name type="scientific">Diversispora epigaea</name>
    <dbReference type="NCBI Taxonomy" id="1348612"/>
    <lineage>
        <taxon>Eukaryota</taxon>
        <taxon>Fungi</taxon>
        <taxon>Fungi incertae sedis</taxon>
        <taxon>Mucoromycota</taxon>
        <taxon>Glomeromycotina</taxon>
        <taxon>Glomeromycetes</taxon>
        <taxon>Diversisporales</taxon>
        <taxon>Diversisporaceae</taxon>
        <taxon>Diversispora</taxon>
    </lineage>
</organism>
<sequence length="459" mass="54374">MLSLFKKLLSESTENTKDITYDIYRTCFKCRNLSYVNKAWLCYSCSTAILLIDSGNKYIDNLIKQILLSGIKISNNTEYSSFVHRVPFLDWIPYEKFSDVEYLKESDFSQNFRATWNIKQLNNNQLTKRVILKVLYDSRNVDKKFLKELNLASWFKIVSVTRCHGITRNPITKNYAFILDYAPDNLYHFISKNFKELTWRCKFKCLIHIIHGLWSIHDNKIIYQNLNSSNILIYNYNNDYNKKVLFFDLRFCKPANINLIPSGKSQIYGVIPYMAPEIFKGWEYSCKSDVYSLGMIMWELTTGHRPFHDQEHGPKLISEILNGKRPEITKDTPEFWADLMKRCWHSNPFKRPSIEEICYSLRGTDFWLTTDVYVEIFDPREYNTWYNNHPMFRKAEYKRKEMIKSNKPFVKYPGHEHPNTRYYSISLNYMIKSLSKSLLSAGQAVDILPEIGYGNHTPF</sequence>
<protein>
    <recommendedName>
        <fullName evidence="1">Protein kinase domain-containing protein</fullName>
    </recommendedName>
</protein>
<dbReference type="InterPro" id="IPR000719">
    <property type="entry name" value="Prot_kinase_dom"/>
</dbReference>
<feature type="domain" description="Protein kinase" evidence="1">
    <location>
        <begin position="97"/>
        <end position="368"/>
    </location>
</feature>
<dbReference type="Proteomes" id="UP000266861">
    <property type="component" value="Unassembled WGS sequence"/>
</dbReference>
<accession>A0A397G169</accession>
<evidence type="ECO:0000313" key="3">
    <source>
        <dbReference type="Proteomes" id="UP000266861"/>
    </source>
</evidence>
<dbReference type="InterPro" id="IPR011009">
    <property type="entry name" value="Kinase-like_dom_sf"/>
</dbReference>
<dbReference type="PANTHER" id="PTHR44329">
    <property type="entry name" value="SERINE/THREONINE-PROTEIN KINASE TNNI3K-RELATED"/>
    <property type="match status" value="1"/>
</dbReference>
<dbReference type="GO" id="GO:0004674">
    <property type="term" value="F:protein serine/threonine kinase activity"/>
    <property type="evidence" value="ECO:0007669"/>
    <property type="project" value="TreeGrafter"/>
</dbReference>
<gene>
    <name evidence="2" type="ORF">Glove_853g7</name>
</gene>
<dbReference type="STRING" id="1348612.A0A397G169"/>
<keyword evidence="3" id="KW-1185">Reference proteome</keyword>
<dbReference type="PROSITE" id="PS50011">
    <property type="entry name" value="PROTEIN_KINASE_DOM"/>
    <property type="match status" value="1"/>
</dbReference>